<dbReference type="GO" id="GO:0008168">
    <property type="term" value="F:methyltransferase activity"/>
    <property type="evidence" value="ECO:0007669"/>
    <property type="project" value="UniProtKB-KW"/>
</dbReference>
<evidence type="ECO:0000256" key="1">
    <source>
        <dbReference type="ARBA" id="ARBA00022603"/>
    </source>
</evidence>
<reference evidence="3" key="1">
    <citation type="submission" date="2018-05" db="EMBL/GenBank/DDBJ databases">
        <authorList>
            <person name="Lanie J.A."/>
            <person name="Ng W.-L."/>
            <person name="Kazmierczak K.M."/>
            <person name="Andrzejewski T.M."/>
            <person name="Davidsen T.M."/>
            <person name="Wayne K.J."/>
            <person name="Tettelin H."/>
            <person name="Glass J.I."/>
            <person name="Rusch D."/>
            <person name="Podicherti R."/>
            <person name="Tsui H.-C.T."/>
            <person name="Winkler M.E."/>
        </authorList>
    </citation>
    <scope>NUCLEOTIDE SEQUENCE</scope>
</reference>
<accession>A0A382WXK4</accession>
<dbReference type="GO" id="GO:0032259">
    <property type="term" value="P:methylation"/>
    <property type="evidence" value="ECO:0007669"/>
    <property type="project" value="UniProtKB-KW"/>
</dbReference>
<keyword evidence="1" id="KW-0489">Methyltransferase</keyword>
<evidence type="ECO:0000256" key="2">
    <source>
        <dbReference type="ARBA" id="ARBA00022679"/>
    </source>
</evidence>
<dbReference type="EMBL" id="UINC01163314">
    <property type="protein sequence ID" value="SVD63562.1"/>
    <property type="molecule type" value="Genomic_DNA"/>
</dbReference>
<evidence type="ECO:0008006" key="4">
    <source>
        <dbReference type="Google" id="ProtNLM"/>
    </source>
</evidence>
<dbReference type="InterPro" id="IPR001525">
    <property type="entry name" value="C5_MeTfrase"/>
</dbReference>
<protein>
    <recommendedName>
        <fullName evidence="4">DNA (cytosine-5-)-methyltransferase</fullName>
    </recommendedName>
</protein>
<name>A0A382WXK4_9ZZZZ</name>
<dbReference type="SUPFAM" id="SSF53335">
    <property type="entry name" value="S-adenosyl-L-methionine-dependent methyltransferases"/>
    <property type="match status" value="1"/>
</dbReference>
<dbReference type="Gene3D" id="3.40.50.150">
    <property type="entry name" value="Vaccinia Virus protein VP39"/>
    <property type="match status" value="1"/>
</dbReference>
<sequence>MYNRLTDESMGTHTITRGRKGYPCDCRCRWATRLRMRKCSTFGGRIWTRSQSSSSNQTIFTLRALSLARVDYLVCNPLLMAEEDLTLVDLFSGCGGLSLGLHQAGFRTVLANELHRDPADTYIHNLIP</sequence>
<keyword evidence="2" id="KW-0808">Transferase</keyword>
<feature type="non-terminal residue" evidence="3">
    <location>
        <position position="128"/>
    </location>
</feature>
<organism evidence="3">
    <name type="scientific">marine metagenome</name>
    <dbReference type="NCBI Taxonomy" id="408172"/>
    <lineage>
        <taxon>unclassified sequences</taxon>
        <taxon>metagenomes</taxon>
        <taxon>ecological metagenomes</taxon>
    </lineage>
</organism>
<proteinExistence type="predicted"/>
<evidence type="ECO:0000313" key="3">
    <source>
        <dbReference type="EMBL" id="SVD63562.1"/>
    </source>
</evidence>
<gene>
    <name evidence="3" type="ORF">METZ01_LOCUS416416</name>
</gene>
<dbReference type="AlphaFoldDB" id="A0A382WXK4"/>
<dbReference type="InterPro" id="IPR029063">
    <property type="entry name" value="SAM-dependent_MTases_sf"/>
</dbReference>
<dbReference type="Pfam" id="PF00145">
    <property type="entry name" value="DNA_methylase"/>
    <property type="match status" value="1"/>
</dbReference>